<dbReference type="PANTHER" id="PTHR43877">
    <property type="entry name" value="AMINOALKYLPHOSPHONATE N-ACETYLTRANSFERASE-RELATED-RELATED"/>
    <property type="match status" value="1"/>
</dbReference>
<gene>
    <name evidence="3" type="ORF">DBT54_04235</name>
</gene>
<dbReference type="PANTHER" id="PTHR43877:SF2">
    <property type="entry name" value="AMINOALKYLPHOSPHONATE N-ACETYLTRANSFERASE-RELATED"/>
    <property type="match status" value="1"/>
</dbReference>
<evidence type="ECO:0000313" key="3">
    <source>
        <dbReference type="EMBL" id="RAV79894.1"/>
    </source>
</evidence>
<dbReference type="GeneID" id="86971541"/>
<reference evidence="3 4" key="1">
    <citation type="submission" date="2018-04" db="EMBL/GenBank/DDBJ databases">
        <title>Aerococcus urinae genomes.</title>
        <authorList>
            <person name="Hilt E."/>
            <person name="Gilbert N.M."/>
            <person name="Thomas-White K."/>
            <person name="Putonti C."/>
            <person name="Lewis A.L."/>
            <person name="Visck K.L."/>
            <person name="Wolfe A.J."/>
        </authorList>
    </citation>
    <scope>NUCLEOTIDE SEQUENCE [LARGE SCALE GENOMIC DNA]</scope>
    <source>
        <strain evidence="3 4">UMB7480</strain>
    </source>
</reference>
<protein>
    <submittedName>
        <fullName evidence="3">GNAT family N-acetyltransferase</fullName>
    </submittedName>
</protein>
<proteinExistence type="predicted"/>
<evidence type="ECO:0000256" key="2">
    <source>
        <dbReference type="ARBA" id="ARBA00023315"/>
    </source>
</evidence>
<dbReference type="Pfam" id="PF00583">
    <property type="entry name" value="Acetyltransf_1"/>
    <property type="match status" value="1"/>
</dbReference>
<comment type="caution">
    <text evidence="3">The sequence shown here is derived from an EMBL/GenBank/DDBJ whole genome shotgun (WGS) entry which is preliminary data.</text>
</comment>
<organism evidence="3 4">
    <name type="scientific">Aerococcus urinae</name>
    <dbReference type="NCBI Taxonomy" id="1376"/>
    <lineage>
        <taxon>Bacteria</taxon>
        <taxon>Bacillati</taxon>
        <taxon>Bacillota</taxon>
        <taxon>Bacilli</taxon>
        <taxon>Lactobacillales</taxon>
        <taxon>Aerococcaceae</taxon>
        <taxon>Aerococcus</taxon>
    </lineage>
</organism>
<dbReference type="CDD" id="cd04301">
    <property type="entry name" value="NAT_SF"/>
    <property type="match status" value="1"/>
</dbReference>
<evidence type="ECO:0000256" key="1">
    <source>
        <dbReference type="ARBA" id="ARBA00022679"/>
    </source>
</evidence>
<dbReference type="EMBL" id="QMHM01000006">
    <property type="protein sequence ID" value="RAV79894.1"/>
    <property type="molecule type" value="Genomic_DNA"/>
</dbReference>
<dbReference type="RefSeq" id="WP_064293324.1">
    <property type="nucleotide sequence ID" value="NZ_JASODG010000006.1"/>
</dbReference>
<evidence type="ECO:0000313" key="4">
    <source>
        <dbReference type="Proteomes" id="UP000251923"/>
    </source>
</evidence>
<keyword evidence="2" id="KW-0012">Acyltransferase</keyword>
<dbReference type="PROSITE" id="PS51186">
    <property type="entry name" value="GNAT"/>
    <property type="match status" value="1"/>
</dbReference>
<dbReference type="InterPro" id="IPR050832">
    <property type="entry name" value="Bact_Acetyltransf"/>
</dbReference>
<dbReference type="Proteomes" id="UP000251923">
    <property type="component" value="Unassembled WGS sequence"/>
</dbReference>
<dbReference type="AlphaFoldDB" id="A0A178HE93"/>
<name>A0A178HE93_9LACT</name>
<sequence length="144" mass="16444">MIRPIQETDAKAIQKLCQVALGYDADLNLVQSQIKKLSQDHDHHIIAVYAEETSSRALAFVHAEIYEGLYSETGLNILGLAVSPDYKGQGIGKQLITFIENYAIKHQLHYIRLNSAVHRVEAHQFYQSIGYTHDRTQKRFTKTF</sequence>
<dbReference type="Gene3D" id="3.40.630.30">
    <property type="match status" value="1"/>
</dbReference>
<dbReference type="InterPro" id="IPR016181">
    <property type="entry name" value="Acyl_CoA_acyltransferase"/>
</dbReference>
<dbReference type="SUPFAM" id="SSF55729">
    <property type="entry name" value="Acyl-CoA N-acyltransferases (Nat)"/>
    <property type="match status" value="1"/>
</dbReference>
<keyword evidence="1" id="KW-0808">Transferase</keyword>
<accession>A0A178HE93</accession>
<dbReference type="InterPro" id="IPR000182">
    <property type="entry name" value="GNAT_dom"/>
</dbReference>
<dbReference type="GO" id="GO:0016747">
    <property type="term" value="F:acyltransferase activity, transferring groups other than amino-acyl groups"/>
    <property type="evidence" value="ECO:0007669"/>
    <property type="project" value="InterPro"/>
</dbReference>